<evidence type="ECO:0000313" key="2">
    <source>
        <dbReference type="Proteomes" id="UP001165121"/>
    </source>
</evidence>
<dbReference type="OrthoDB" id="123788at2759"/>
<dbReference type="AlphaFoldDB" id="A0A9W6XG93"/>
<organism evidence="1 2">
    <name type="scientific">Phytophthora fragariaefolia</name>
    <dbReference type="NCBI Taxonomy" id="1490495"/>
    <lineage>
        <taxon>Eukaryota</taxon>
        <taxon>Sar</taxon>
        <taxon>Stramenopiles</taxon>
        <taxon>Oomycota</taxon>
        <taxon>Peronosporomycetes</taxon>
        <taxon>Peronosporales</taxon>
        <taxon>Peronosporaceae</taxon>
        <taxon>Phytophthora</taxon>
    </lineage>
</organism>
<dbReference type="EMBL" id="BSXT01001042">
    <property type="protein sequence ID" value="GMF37848.1"/>
    <property type="molecule type" value="Genomic_DNA"/>
</dbReference>
<name>A0A9W6XG93_9STRA</name>
<accession>A0A9W6XG93</accession>
<reference evidence="1" key="1">
    <citation type="submission" date="2023-04" db="EMBL/GenBank/DDBJ databases">
        <title>Phytophthora fragariaefolia NBRC 109709.</title>
        <authorList>
            <person name="Ichikawa N."/>
            <person name="Sato H."/>
            <person name="Tonouchi N."/>
        </authorList>
    </citation>
    <scope>NUCLEOTIDE SEQUENCE</scope>
    <source>
        <strain evidence="1">NBRC 109709</strain>
    </source>
</reference>
<evidence type="ECO:0000313" key="1">
    <source>
        <dbReference type="EMBL" id="GMF37848.1"/>
    </source>
</evidence>
<comment type="caution">
    <text evidence="1">The sequence shown here is derived from an EMBL/GenBank/DDBJ whole genome shotgun (WGS) entry which is preliminary data.</text>
</comment>
<protein>
    <submittedName>
        <fullName evidence="1">Unnamed protein product</fullName>
    </submittedName>
</protein>
<gene>
    <name evidence="1" type="ORF">Pfra01_001072700</name>
</gene>
<dbReference type="SUPFAM" id="SSF56672">
    <property type="entry name" value="DNA/RNA polymerases"/>
    <property type="match status" value="1"/>
</dbReference>
<dbReference type="Proteomes" id="UP001165121">
    <property type="component" value="Unassembled WGS sequence"/>
</dbReference>
<keyword evidence="2" id="KW-1185">Reference proteome</keyword>
<sequence>MGTLQQIHSANAAAVSTHWQVAAQQYSMISPPVQAAQVGDIDVEHVQFWSKLALRGNLTLEDIVKIYRGQTPEDTRPNKNLYAIEPPHHPEITSTVTRWNQIVRDGVKPQWLSGKPCCQVSRPNNHRSINGHDAHIRRHLRKGQLEGRYLIVDAQLLGQWPELFISPLAVVDKPGVVAGDIRLINDYSYPPDASVNDYTDRSDHPSISYNPPRAIARRIHRLKKSYPSAIVLLMLGDVAGAFRHIPIHAASVHMFCFRYENFLVIDLSCGFGWCGSPAYYAVAGKLINHLYEFSNHRTRQFRGNVWCDDHTCVETDAGTRCFDANLSLRRAMATVLGPSAINEQKFTAWSTKNKHSICCGIRKPDASRFRPTR</sequence>
<proteinExistence type="predicted"/>
<dbReference type="InterPro" id="IPR043502">
    <property type="entry name" value="DNA/RNA_pol_sf"/>
</dbReference>